<keyword evidence="1" id="KW-0479">Metal-binding</keyword>
<feature type="domain" description="C2H2-type" evidence="3">
    <location>
        <begin position="716"/>
        <end position="744"/>
    </location>
</feature>
<dbReference type="InterPro" id="IPR021842">
    <property type="entry name" value="DUF3435"/>
</dbReference>
<reference evidence="5" key="2">
    <citation type="submission" date="2019-10" db="EMBL/GenBank/DDBJ databases">
        <authorList>
            <consortium name="NCBI Genome Project"/>
        </authorList>
    </citation>
    <scope>NUCLEOTIDE SEQUENCE</scope>
    <source>
        <strain evidence="5">NI907</strain>
    </source>
</reference>
<feature type="region of interest" description="Disordered" evidence="2">
    <location>
        <begin position="915"/>
        <end position="960"/>
    </location>
</feature>
<dbReference type="GeneID" id="41966541"/>
<gene>
    <name evidence="5" type="ORF">PgNI_11671</name>
</gene>
<dbReference type="SMART" id="SM00355">
    <property type="entry name" value="ZnF_C2H2"/>
    <property type="match status" value="5"/>
</dbReference>
<keyword evidence="1" id="KW-0863">Zinc-finger</keyword>
<evidence type="ECO:0000313" key="5">
    <source>
        <dbReference type="RefSeq" id="XP_030976637.1"/>
    </source>
</evidence>
<dbReference type="PROSITE" id="PS50157">
    <property type="entry name" value="ZINC_FINGER_C2H2_2"/>
    <property type="match status" value="2"/>
</dbReference>
<dbReference type="Gene3D" id="3.30.160.60">
    <property type="entry name" value="Classic Zinc Finger"/>
    <property type="match status" value="2"/>
</dbReference>
<organism evidence="4 5">
    <name type="scientific">Pyricularia grisea</name>
    <name type="common">Crabgrass-specific blast fungus</name>
    <name type="synonym">Magnaporthe grisea</name>
    <dbReference type="NCBI Taxonomy" id="148305"/>
    <lineage>
        <taxon>Eukaryota</taxon>
        <taxon>Fungi</taxon>
        <taxon>Dikarya</taxon>
        <taxon>Ascomycota</taxon>
        <taxon>Pezizomycotina</taxon>
        <taxon>Sordariomycetes</taxon>
        <taxon>Sordariomycetidae</taxon>
        <taxon>Magnaporthales</taxon>
        <taxon>Pyriculariaceae</taxon>
        <taxon>Pyricularia</taxon>
    </lineage>
</organism>
<dbReference type="InterPro" id="IPR013087">
    <property type="entry name" value="Znf_C2H2_type"/>
</dbReference>
<feature type="compositionally biased region" description="Polar residues" evidence="2">
    <location>
        <begin position="1"/>
        <end position="13"/>
    </location>
</feature>
<feature type="region of interest" description="Disordered" evidence="2">
    <location>
        <begin position="779"/>
        <end position="813"/>
    </location>
</feature>
<protein>
    <recommendedName>
        <fullName evidence="3">C2H2-type domain-containing protein</fullName>
    </recommendedName>
</protein>
<feature type="domain" description="C2H2-type" evidence="3">
    <location>
        <begin position="622"/>
        <end position="650"/>
    </location>
</feature>
<evidence type="ECO:0000256" key="2">
    <source>
        <dbReference type="SAM" id="MobiDB-lite"/>
    </source>
</evidence>
<dbReference type="Proteomes" id="UP000515153">
    <property type="component" value="Chromosome V"/>
</dbReference>
<dbReference type="GO" id="GO:0008270">
    <property type="term" value="F:zinc ion binding"/>
    <property type="evidence" value="ECO:0007669"/>
    <property type="project" value="UniProtKB-KW"/>
</dbReference>
<dbReference type="RefSeq" id="XP_030976637.1">
    <property type="nucleotide sequence ID" value="XM_031131636.1"/>
</dbReference>
<dbReference type="PROSITE" id="PS00028">
    <property type="entry name" value="ZINC_FINGER_C2H2_1"/>
    <property type="match status" value="2"/>
</dbReference>
<accession>A0A6P8AP11</accession>
<feature type="compositionally biased region" description="Basic and acidic residues" evidence="2">
    <location>
        <begin position="15"/>
        <end position="25"/>
    </location>
</feature>
<feature type="compositionally biased region" description="Polar residues" evidence="2">
    <location>
        <begin position="780"/>
        <end position="795"/>
    </location>
</feature>
<evidence type="ECO:0000313" key="4">
    <source>
        <dbReference type="Proteomes" id="UP000515153"/>
    </source>
</evidence>
<feature type="region of interest" description="Disordered" evidence="2">
    <location>
        <begin position="1"/>
        <end position="25"/>
    </location>
</feature>
<dbReference type="Pfam" id="PF11917">
    <property type="entry name" value="DUF3435"/>
    <property type="match status" value="1"/>
</dbReference>
<evidence type="ECO:0000256" key="1">
    <source>
        <dbReference type="PROSITE-ProRule" id="PRU00042"/>
    </source>
</evidence>
<dbReference type="AlphaFoldDB" id="A0A6P8AP11"/>
<proteinExistence type="predicted"/>
<keyword evidence="1" id="KW-0862">Zinc</keyword>
<feature type="compositionally biased region" description="Basic and acidic residues" evidence="2">
    <location>
        <begin position="915"/>
        <end position="931"/>
    </location>
</feature>
<dbReference type="KEGG" id="pgri:PgNI_11671"/>
<evidence type="ECO:0000259" key="3">
    <source>
        <dbReference type="PROSITE" id="PS50157"/>
    </source>
</evidence>
<dbReference type="PANTHER" id="PTHR37535">
    <property type="entry name" value="FLUG DOMAIN PROTEIN"/>
    <property type="match status" value="1"/>
</dbReference>
<name>A0A6P8AP11_PYRGI</name>
<sequence>MSPQHTDISTPTTRPVRDFRAGRDDERRRHAFASLARIDDEPLRDARECSKKFIRAQEAAMKSWKIFFQEVYQIDPDQIWLDLCHRRSDAHVKAKDYCRLFLDDYVKYSDRPVVCLGPEETKLERAVTAAWSVESLWRTLVLAADNTVLRVKRRSDPDNDSKWKLQYTPGSNNLRGEGPVWEVSYWIVKHLTPKYNLTLQQTFTKRLATDRDILLALTTLWTRANDIPCSRRTRVAFHSVILMAAIGGFRPGALLGLTYSQVRLALVRDPKDAKRKIVAEITIHQNKLRNDVIRTSQKDKVSFSVVPIPCQTCCLSTLIAAQAIFDDAFETPFSSFGDLLRRPKIEHVNFIQLDWKPEMRNREIFPLKYHTQRELWNRVLEVAGFRDLLRIYAIRVGAGNRLDGALSSAVRNYMLSHSTTVYETSYQPRNVGHDLTEIAFGDRAGGNKELFDLMRDSSLGRDADAPIYITKAELESFEKRSDMRALRAQYAKLKKDESLEAKKEANRIQSRLGKLVNELTALTLSVKRRDYFRFVDTRRASGRATDDLHVAPINPRRTRHAEAGPPAMMVGQIMCQDSTAVDSGTAMELWGSSLVAFLKCRDDDLKAALAPTLIPSISVTNSICLLCKKEFTQRRNLTRHVASVHNKQFQRPFDCPVCVDKCIINDAAHWSHHIDIFHGRQNAPRFPPKTAVQPTDDAEMPPMPVIRLDRLDTSKPTCLLCGKSFATKKSLTRHNKEVHHQEGRFRGPFDCPACNKENGMPFCTIFNAVEWSNHVETVHGPQNTPGLPTDGQTNFARKRKRKGDRKDEYSETDTMETVVAGSQENPGFLGERAKYEGKVAFCLFCQLHWAPGTYFARHLNAKHSKHFESPFSCPECPPNDGCLILDLFTWKRHISEVHGGDNGALLVDQGCERISQRDGTKRRREEDDMYPKDTTATKKQRPSAMLEDVIDHAGRTSVID</sequence>
<reference evidence="5" key="3">
    <citation type="submission" date="2025-08" db="UniProtKB">
        <authorList>
            <consortium name="RefSeq"/>
        </authorList>
    </citation>
    <scope>IDENTIFICATION</scope>
    <source>
        <strain evidence="5">NI907</strain>
    </source>
</reference>
<dbReference type="PANTHER" id="PTHR37535:SF3">
    <property type="entry name" value="FLUG DOMAIN-CONTAINING PROTEIN"/>
    <property type="match status" value="1"/>
</dbReference>
<keyword evidence="4" id="KW-1185">Reference proteome</keyword>
<reference evidence="4 5" key="1">
    <citation type="journal article" date="2019" name="Mol. Biol. Evol.">
        <title>Blast fungal genomes show frequent chromosomal changes, gene gains and losses, and effector gene turnover.</title>
        <authorList>
            <person name="Gomez Luciano L.B."/>
            <person name="Jason Tsai I."/>
            <person name="Chuma I."/>
            <person name="Tosa Y."/>
            <person name="Chen Y.H."/>
            <person name="Li J.Y."/>
            <person name="Li M.Y."/>
            <person name="Jade Lu M.Y."/>
            <person name="Nakayashiki H."/>
            <person name="Li W.H."/>
        </authorList>
    </citation>
    <scope>NUCLEOTIDE SEQUENCE [LARGE SCALE GENOMIC DNA]</scope>
    <source>
        <strain evidence="4 5">NI907</strain>
    </source>
</reference>